<dbReference type="Proteomes" id="UP001375240">
    <property type="component" value="Unassembled WGS sequence"/>
</dbReference>
<name>A0AAV9VA36_9PEZI</name>
<evidence type="ECO:0000256" key="2">
    <source>
        <dbReference type="SAM" id="SignalP"/>
    </source>
</evidence>
<evidence type="ECO:0000256" key="1">
    <source>
        <dbReference type="SAM" id="MobiDB-lite"/>
    </source>
</evidence>
<evidence type="ECO:0000313" key="3">
    <source>
        <dbReference type="EMBL" id="KAK6358857.1"/>
    </source>
</evidence>
<proteinExistence type="predicted"/>
<keyword evidence="4" id="KW-1185">Reference proteome</keyword>
<feature type="compositionally biased region" description="Basic and acidic residues" evidence="1">
    <location>
        <begin position="85"/>
        <end position="100"/>
    </location>
</feature>
<sequence>MRRVLRSLPLAALCICTVAAIPWPKPAPVDQAVIATLPEAPPTAHCGRDELLCGDTCYDPTDADCDLEFNTITLFGPYISEKKKEAREKAREDAAKKEAHSSAPVESGSSHADTL</sequence>
<gene>
    <name evidence="3" type="ORF">TWF696_000037</name>
</gene>
<feature type="region of interest" description="Disordered" evidence="1">
    <location>
        <begin position="85"/>
        <end position="115"/>
    </location>
</feature>
<accession>A0AAV9VA36</accession>
<dbReference type="EMBL" id="JAVHNQ010000001">
    <property type="protein sequence ID" value="KAK6358857.1"/>
    <property type="molecule type" value="Genomic_DNA"/>
</dbReference>
<organism evidence="3 4">
    <name type="scientific">Orbilia brochopaga</name>
    <dbReference type="NCBI Taxonomy" id="3140254"/>
    <lineage>
        <taxon>Eukaryota</taxon>
        <taxon>Fungi</taxon>
        <taxon>Dikarya</taxon>
        <taxon>Ascomycota</taxon>
        <taxon>Pezizomycotina</taxon>
        <taxon>Orbiliomycetes</taxon>
        <taxon>Orbiliales</taxon>
        <taxon>Orbiliaceae</taxon>
        <taxon>Orbilia</taxon>
    </lineage>
</organism>
<reference evidence="3 4" key="1">
    <citation type="submission" date="2019-10" db="EMBL/GenBank/DDBJ databases">
        <authorList>
            <person name="Palmer J.M."/>
        </authorList>
    </citation>
    <scope>NUCLEOTIDE SEQUENCE [LARGE SCALE GENOMIC DNA]</scope>
    <source>
        <strain evidence="3 4">TWF696</strain>
    </source>
</reference>
<protein>
    <recommendedName>
        <fullName evidence="5">Secreted protein</fullName>
    </recommendedName>
</protein>
<feature type="chain" id="PRO_5043653793" description="Secreted protein" evidence="2">
    <location>
        <begin position="21"/>
        <end position="115"/>
    </location>
</feature>
<evidence type="ECO:0000313" key="4">
    <source>
        <dbReference type="Proteomes" id="UP001375240"/>
    </source>
</evidence>
<keyword evidence="2" id="KW-0732">Signal</keyword>
<dbReference type="AlphaFoldDB" id="A0AAV9VA36"/>
<evidence type="ECO:0008006" key="5">
    <source>
        <dbReference type="Google" id="ProtNLM"/>
    </source>
</evidence>
<comment type="caution">
    <text evidence="3">The sequence shown here is derived from an EMBL/GenBank/DDBJ whole genome shotgun (WGS) entry which is preliminary data.</text>
</comment>
<feature type="signal peptide" evidence="2">
    <location>
        <begin position="1"/>
        <end position="20"/>
    </location>
</feature>